<evidence type="ECO:0000256" key="3">
    <source>
        <dbReference type="ARBA" id="ARBA00007588"/>
    </source>
</evidence>
<dbReference type="PANTHER" id="PTHR42802">
    <property type="entry name" value="MONOOXYGENASE"/>
    <property type="match status" value="1"/>
</dbReference>
<comment type="caution">
    <text evidence="16">The sequence shown here is derived from an EMBL/GenBank/DDBJ whole genome shotgun (WGS) entry which is preliminary data.</text>
</comment>
<dbReference type="AlphaFoldDB" id="A0A3M0GEK2"/>
<keyword evidence="9" id="KW-0560">Oxidoreductase</keyword>
<dbReference type="InterPro" id="IPR036188">
    <property type="entry name" value="FAD/NAD-bd_sf"/>
</dbReference>
<reference evidence="16 17" key="1">
    <citation type="submission" date="2018-10" db="EMBL/GenBank/DDBJ databases">
        <title>Corynebacterium macginleyi genome sequencing and assembly of the type strain and two clinical samples.</title>
        <authorList>
            <person name="Bernier A.-M."/>
            <person name="Bernard K."/>
        </authorList>
    </citation>
    <scope>NUCLEOTIDE SEQUENCE [LARGE SCALE GENOMIC DNA]</scope>
    <source>
        <strain evidence="16 17">NML 120205</strain>
    </source>
</reference>
<dbReference type="EC" id="1.14.13.59" evidence="4"/>
<accession>A0A3M0GEK2</accession>
<evidence type="ECO:0000313" key="17">
    <source>
        <dbReference type="Proteomes" id="UP000270649"/>
    </source>
</evidence>
<evidence type="ECO:0000256" key="8">
    <source>
        <dbReference type="ARBA" id="ARBA00022857"/>
    </source>
</evidence>
<evidence type="ECO:0000256" key="1">
    <source>
        <dbReference type="ARBA" id="ARBA00001974"/>
    </source>
</evidence>
<sequence length="449" mass="49471">MSSSTTARTAAVADAESSIKPYDLVGIGIGPFNLGLAALSQPLVDGGVLRAAFFDSRAEFCWHPGMMIPGTTIQVPFMADLVTLADPTSPYSFLNYCKQQGRIHQFYIKEDFNPLREEYSDYCAWVSQQLSTLEWNSTVTSVRRVDDLWEVTVNGPRGTCTVLSRNVVVGVGTTPFIPGELRAAPEAGLAVHSADYLEHKKELLAQESVTIIGSGQSAAEIYADLMEPAAYRGTRLDWVTRSGRFFPMEYTKLTLEMTSPEYAQFFRGLDAATRDRLNREQRNLYKGISGQLVNHIYDTYYRLSITKGLPRPFASTLLAGWSAALCDTDASAPFQLTLTHGETGETRTHATNALVLATGYKAPLFPSFLETAREEVQFDTAGRLAIDPGFAIDAAQSLFVQNAEEHLHSLIAPDLGMGPWRNSIILKAITGREYYPIERSVAFQTFGGQ</sequence>
<comment type="pathway">
    <text evidence="2">Siderophore biosynthesis; mycobactin biosynthesis.</text>
</comment>
<evidence type="ECO:0000256" key="12">
    <source>
        <dbReference type="ARBA" id="ARBA00031158"/>
    </source>
</evidence>
<evidence type="ECO:0000256" key="9">
    <source>
        <dbReference type="ARBA" id="ARBA00023002"/>
    </source>
</evidence>
<evidence type="ECO:0000256" key="13">
    <source>
        <dbReference type="ARBA" id="ARBA00032493"/>
    </source>
</evidence>
<dbReference type="GO" id="GO:0047091">
    <property type="term" value="F:L-lysine 6-monooxygenase (NADPH) activity"/>
    <property type="evidence" value="ECO:0007669"/>
    <property type="project" value="UniProtKB-EC"/>
</dbReference>
<evidence type="ECO:0000256" key="2">
    <source>
        <dbReference type="ARBA" id="ARBA00005102"/>
    </source>
</evidence>
<dbReference type="RefSeq" id="WP_121927594.1">
    <property type="nucleotide sequence ID" value="NZ_JAACCE010000034.1"/>
</dbReference>
<keyword evidence="8" id="KW-0521">NADP</keyword>
<comment type="cofactor">
    <cofactor evidence="1">
        <name>FAD</name>
        <dbReference type="ChEBI" id="CHEBI:57692"/>
    </cofactor>
</comment>
<evidence type="ECO:0000256" key="15">
    <source>
        <dbReference type="ARBA" id="ARBA00048407"/>
    </source>
</evidence>
<dbReference type="EMBL" id="REGC01000003">
    <property type="protein sequence ID" value="RMB63174.1"/>
    <property type="molecule type" value="Genomic_DNA"/>
</dbReference>
<evidence type="ECO:0000256" key="6">
    <source>
        <dbReference type="ARBA" id="ARBA00022630"/>
    </source>
</evidence>
<dbReference type="InterPro" id="IPR025700">
    <property type="entry name" value="Lys/Orn_oxygenase"/>
</dbReference>
<dbReference type="SUPFAM" id="SSF51905">
    <property type="entry name" value="FAD/NAD(P)-binding domain"/>
    <property type="match status" value="1"/>
</dbReference>
<comment type="catalytic activity">
    <reaction evidence="15">
        <text>L-lysine + NADPH + O2 = N(6)-hydroxy-L-lysine + NADP(+) + H2O</text>
        <dbReference type="Rhea" id="RHEA:23228"/>
        <dbReference type="ChEBI" id="CHEBI:15377"/>
        <dbReference type="ChEBI" id="CHEBI:15379"/>
        <dbReference type="ChEBI" id="CHEBI:32551"/>
        <dbReference type="ChEBI" id="CHEBI:57783"/>
        <dbReference type="ChEBI" id="CHEBI:57820"/>
        <dbReference type="ChEBI" id="CHEBI:58349"/>
        <dbReference type="EC" id="1.14.13.59"/>
    </reaction>
</comment>
<dbReference type="Proteomes" id="UP000270649">
    <property type="component" value="Unassembled WGS sequence"/>
</dbReference>
<comment type="similarity">
    <text evidence="3">Belongs to the lysine N(6)-hydroxylase/L-ornithine N(5)-oxygenase family.</text>
</comment>
<proteinExistence type="inferred from homology"/>
<gene>
    <name evidence="16" type="ORF">D9543_04105</name>
</gene>
<dbReference type="Pfam" id="PF13434">
    <property type="entry name" value="Lys_Orn_oxgnase"/>
    <property type="match status" value="1"/>
</dbReference>
<protein>
    <recommendedName>
        <fullName evidence="5">L-lysine N6-monooxygenase MbtG</fullName>
        <ecNumber evidence="4">1.14.13.59</ecNumber>
    </recommendedName>
    <alternativeName>
        <fullName evidence="14">Lysine 6-N-hydroxylase</fullName>
    </alternativeName>
    <alternativeName>
        <fullName evidence="13">Lysine N6-hydroxylase</fullName>
    </alternativeName>
    <alternativeName>
        <fullName evidence="11">Lysine-N-oxygenase</fullName>
    </alternativeName>
    <alternativeName>
        <fullName evidence="12">Mycobactin synthase protein G</fullName>
    </alternativeName>
</protein>
<keyword evidence="6" id="KW-0285">Flavoprotein</keyword>
<evidence type="ECO:0000256" key="4">
    <source>
        <dbReference type="ARBA" id="ARBA00013076"/>
    </source>
</evidence>
<evidence type="ECO:0000256" key="5">
    <source>
        <dbReference type="ARBA" id="ARBA00016406"/>
    </source>
</evidence>
<evidence type="ECO:0000256" key="10">
    <source>
        <dbReference type="ARBA" id="ARBA00023033"/>
    </source>
</evidence>
<name>A0A3M0GEK2_9CORY</name>
<evidence type="ECO:0000256" key="14">
    <source>
        <dbReference type="ARBA" id="ARBA00032738"/>
    </source>
</evidence>
<evidence type="ECO:0000313" key="16">
    <source>
        <dbReference type="EMBL" id="RMB63174.1"/>
    </source>
</evidence>
<organism evidence="16 17">
    <name type="scientific">Corynebacterium macginleyi</name>
    <dbReference type="NCBI Taxonomy" id="38290"/>
    <lineage>
        <taxon>Bacteria</taxon>
        <taxon>Bacillati</taxon>
        <taxon>Actinomycetota</taxon>
        <taxon>Actinomycetes</taxon>
        <taxon>Mycobacteriales</taxon>
        <taxon>Corynebacteriaceae</taxon>
        <taxon>Corynebacterium</taxon>
    </lineage>
</organism>
<evidence type="ECO:0000256" key="7">
    <source>
        <dbReference type="ARBA" id="ARBA00022827"/>
    </source>
</evidence>
<keyword evidence="10 16" id="KW-0503">Monooxygenase</keyword>
<dbReference type="PANTHER" id="PTHR42802:SF1">
    <property type="entry name" value="L-ORNITHINE N(5)-MONOOXYGENASE"/>
    <property type="match status" value="1"/>
</dbReference>
<dbReference type="Gene3D" id="3.50.50.60">
    <property type="entry name" value="FAD/NAD(P)-binding domain"/>
    <property type="match status" value="1"/>
</dbReference>
<evidence type="ECO:0000256" key="11">
    <source>
        <dbReference type="ARBA" id="ARBA00029939"/>
    </source>
</evidence>
<keyword evidence="7" id="KW-0274">FAD</keyword>